<protein>
    <submittedName>
        <fullName evidence="1">Uncharacterized protein</fullName>
    </submittedName>
</protein>
<evidence type="ECO:0000313" key="2">
    <source>
        <dbReference type="Proteomes" id="UP000631114"/>
    </source>
</evidence>
<dbReference type="Proteomes" id="UP000631114">
    <property type="component" value="Unassembled WGS sequence"/>
</dbReference>
<gene>
    <name evidence="1" type="ORF">IFM89_002849</name>
</gene>
<dbReference type="AlphaFoldDB" id="A0A835H1A2"/>
<name>A0A835H1A2_9MAGN</name>
<reference evidence="1 2" key="1">
    <citation type="submission" date="2020-10" db="EMBL/GenBank/DDBJ databases">
        <title>The Coptis chinensis genome and diversification of protoberbering-type alkaloids.</title>
        <authorList>
            <person name="Wang B."/>
            <person name="Shu S."/>
            <person name="Song C."/>
            <person name="Liu Y."/>
        </authorList>
    </citation>
    <scope>NUCLEOTIDE SEQUENCE [LARGE SCALE GENOMIC DNA]</scope>
    <source>
        <strain evidence="1">HL-2020</strain>
        <tissue evidence="1">Leaf</tissue>
    </source>
</reference>
<accession>A0A835H1A2</accession>
<dbReference type="EMBL" id="JADFTS010000008">
    <property type="protein sequence ID" value="KAF9591194.1"/>
    <property type="molecule type" value="Genomic_DNA"/>
</dbReference>
<sequence length="16" mass="1961">MLKKQIFLLMILLQLD</sequence>
<comment type="caution">
    <text evidence="1">The sequence shown here is derived from an EMBL/GenBank/DDBJ whole genome shotgun (WGS) entry which is preliminary data.</text>
</comment>
<organism evidence="1 2">
    <name type="scientific">Coptis chinensis</name>
    <dbReference type="NCBI Taxonomy" id="261450"/>
    <lineage>
        <taxon>Eukaryota</taxon>
        <taxon>Viridiplantae</taxon>
        <taxon>Streptophyta</taxon>
        <taxon>Embryophyta</taxon>
        <taxon>Tracheophyta</taxon>
        <taxon>Spermatophyta</taxon>
        <taxon>Magnoliopsida</taxon>
        <taxon>Ranunculales</taxon>
        <taxon>Ranunculaceae</taxon>
        <taxon>Coptidoideae</taxon>
        <taxon>Coptis</taxon>
    </lineage>
</organism>
<keyword evidence="2" id="KW-1185">Reference proteome</keyword>
<proteinExistence type="predicted"/>
<evidence type="ECO:0000313" key="1">
    <source>
        <dbReference type="EMBL" id="KAF9591194.1"/>
    </source>
</evidence>